<sequence>MKPETEEKNKYYWPFNLQAVHTICCFHSNNHPNIYVSASTLLNAARKYKEHHEQEVPCSYTMQVRSGMATTANKLKN</sequence>
<reference evidence="1" key="2">
    <citation type="journal article" date="2015" name="Data Brief">
        <title>Shoot transcriptome of the giant reed, Arundo donax.</title>
        <authorList>
            <person name="Barrero R.A."/>
            <person name="Guerrero F.D."/>
            <person name="Moolhuijzen P."/>
            <person name="Goolsby J.A."/>
            <person name="Tidwell J."/>
            <person name="Bellgard S.E."/>
            <person name="Bellgard M.I."/>
        </authorList>
    </citation>
    <scope>NUCLEOTIDE SEQUENCE</scope>
    <source>
        <tissue evidence="1">Shoot tissue taken approximately 20 cm above the soil surface</tissue>
    </source>
</reference>
<reference evidence="1" key="1">
    <citation type="submission" date="2014-09" db="EMBL/GenBank/DDBJ databases">
        <authorList>
            <person name="Magalhaes I.L.F."/>
            <person name="Oliveira U."/>
            <person name="Santos F.R."/>
            <person name="Vidigal T.H.D.A."/>
            <person name="Brescovit A.D."/>
            <person name="Santos A.J."/>
        </authorList>
    </citation>
    <scope>NUCLEOTIDE SEQUENCE</scope>
    <source>
        <tissue evidence="1">Shoot tissue taken approximately 20 cm above the soil surface</tissue>
    </source>
</reference>
<dbReference type="EMBL" id="GBRH01269102">
    <property type="protein sequence ID" value="JAD28793.1"/>
    <property type="molecule type" value="Transcribed_RNA"/>
</dbReference>
<dbReference type="AlphaFoldDB" id="A0A0A8YTM7"/>
<organism evidence="1">
    <name type="scientific">Arundo donax</name>
    <name type="common">Giant reed</name>
    <name type="synonym">Donax arundinaceus</name>
    <dbReference type="NCBI Taxonomy" id="35708"/>
    <lineage>
        <taxon>Eukaryota</taxon>
        <taxon>Viridiplantae</taxon>
        <taxon>Streptophyta</taxon>
        <taxon>Embryophyta</taxon>
        <taxon>Tracheophyta</taxon>
        <taxon>Spermatophyta</taxon>
        <taxon>Magnoliopsida</taxon>
        <taxon>Liliopsida</taxon>
        <taxon>Poales</taxon>
        <taxon>Poaceae</taxon>
        <taxon>PACMAD clade</taxon>
        <taxon>Arundinoideae</taxon>
        <taxon>Arundineae</taxon>
        <taxon>Arundo</taxon>
    </lineage>
</organism>
<evidence type="ECO:0000313" key="1">
    <source>
        <dbReference type="EMBL" id="JAD28793.1"/>
    </source>
</evidence>
<name>A0A0A8YTM7_ARUDO</name>
<protein>
    <submittedName>
        <fullName evidence="1">Uncharacterized protein</fullName>
    </submittedName>
</protein>
<proteinExistence type="predicted"/>
<accession>A0A0A8YTM7</accession>